<evidence type="ECO:0000313" key="2">
    <source>
        <dbReference type="WBParaSite" id="nRc.2.0.1.t13256-RA"/>
    </source>
</evidence>
<dbReference type="Gene3D" id="3.10.10.10">
    <property type="entry name" value="HIV Type 1 Reverse Transcriptase, subunit A, domain 1"/>
    <property type="match status" value="1"/>
</dbReference>
<sequence length="303" mass="33946">MIVNITNGRCHLLFVNNRPNSIKLCINKLLAVAKDALEPMENSTDYQVATTTSDCDLTKQEVAALDKLLPCHNDQQKLDFASNKMTAKTYVTTAQKAKALYMLQQNRDVFSLLRRKPTFTNELTVSMDTSTAKPVSHPYYCAAMEQRPIVYSHIQEMLDNDFIEPSHSPWAALLFLLKKKDGSWRLMIMVMVSTGTAMAALAAQPTPNFWGYTLVSFDTESIMAGDMKQFKFTVPMPADSMASSYLGYIQLAFSSGTMFMFETFAAMPEDWTVLFSLVDGEHTIVVSFHVANDWAGNYALLST</sequence>
<organism evidence="1 2">
    <name type="scientific">Romanomermis culicivorax</name>
    <name type="common">Nematode worm</name>
    <dbReference type="NCBI Taxonomy" id="13658"/>
    <lineage>
        <taxon>Eukaryota</taxon>
        <taxon>Metazoa</taxon>
        <taxon>Ecdysozoa</taxon>
        <taxon>Nematoda</taxon>
        <taxon>Enoplea</taxon>
        <taxon>Dorylaimia</taxon>
        <taxon>Mermithida</taxon>
        <taxon>Mermithoidea</taxon>
        <taxon>Mermithidae</taxon>
        <taxon>Romanomermis</taxon>
    </lineage>
</organism>
<evidence type="ECO:0000313" key="1">
    <source>
        <dbReference type="Proteomes" id="UP000887565"/>
    </source>
</evidence>
<reference evidence="2" key="1">
    <citation type="submission" date="2022-11" db="UniProtKB">
        <authorList>
            <consortium name="WormBaseParasite"/>
        </authorList>
    </citation>
    <scope>IDENTIFICATION</scope>
</reference>
<dbReference type="PANTHER" id="PTHR24559">
    <property type="entry name" value="TRANSPOSON TY3-I GAG-POL POLYPROTEIN"/>
    <property type="match status" value="1"/>
</dbReference>
<protein>
    <submittedName>
        <fullName evidence="2">Uncharacterized protein</fullName>
    </submittedName>
</protein>
<dbReference type="SUPFAM" id="SSF56672">
    <property type="entry name" value="DNA/RNA polymerases"/>
    <property type="match status" value="1"/>
</dbReference>
<dbReference type="PANTHER" id="PTHR24559:SF444">
    <property type="entry name" value="REVERSE TRANSCRIPTASE DOMAIN-CONTAINING PROTEIN"/>
    <property type="match status" value="1"/>
</dbReference>
<dbReference type="WBParaSite" id="nRc.2.0.1.t13256-RA">
    <property type="protein sequence ID" value="nRc.2.0.1.t13256-RA"/>
    <property type="gene ID" value="nRc.2.0.1.g13256"/>
</dbReference>
<accession>A0A915IGD2</accession>
<dbReference type="InterPro" id="IPR043502">
    <property type="entry name" value="DNA/RNA_pol_sf"/>
</dbReference>
<name>A0A915IGD2_ROMCU</name>
<dbReference type="InterPro" id="IPR053134">
    <property type="entry name" value="RNA-dir_DNA_polymerase"/>
</dbReference>
<dbReference type="Proteomes" id="UP000887565">
    <property type="component" value="Unplaced"/>
</dbReference>
<dbReference type="AlphaFoldDB" id="A0A915IGD2"/>
<proteinExistence type="predicted"/>
<keyword evidence="1" id="KW-1185">Reference proteome</keyword>